<keyword evidence="7" id="KW-1185">Reference proteome</keyword>
<dbReference type="CDD" id="cd23019">
    <property type="entry name" value="DD_ROP"/>
    <property type="match status" value="1"/>
</dbReference>
<sequence>MGEAVDLNKYCAQQIQIPPQLPNILKQYTKAAIRTQPKCLLQWSAAYFRAMTNGEVPPSKDRMEYPENEATSGLTMGMLRVLNKQLGPKGQVTKEEMRQKWKSMCLDTAYLEELFTVGNLPNPFEWIFFVGLSAGTLGKTLTDTMKTVCEVLTDQPDGAEPYIEMKTWWKVYMFMVEIDGKIPMLQVEQVQEYLTTIVSGNQDMIGPRDFLHQDCPQLH</sequence>
<dbReference type="OrthoDB" id="10067602at2759"/>
<keyword evidence="3" id="KW-0969">Cilium</keyword>
<reference evidence="6" key="1">
    <citation type="submission" date="2021-06" db="EMBL/GenBank/DDBJ databases">
        <authorList>
            <person name="Hodson N. C."/>
            <person name="Mongue J. A."/>
            <person name="Jaron S. K."/>
        </authorList>
    </citation>
    <scope>NUCLEOTIDE SEQUENCE</scope>
</reference>
<organism evidence="6 7">
    <name type="scientific">Allacma fusca</name>
    <dbReference type="NCBI Taxonomy" id="39272"/>
    <lineage>
        <taxon>Eukaryota</taxon>
        <taxon>Metazoa</taxon>
        <taxon>Ecdysozoa</taxon>
        <taxon>Arthropoda</taxon>
        <taxon>Hexapoda</taxon>
        <taxon>Collembola</taxon>
        <taxon>Symphypleona</taxon>
        <taxon>Sminthuridae</taxon>
        <taxon>Allacma</taxon>
    </lineage>
</organism>
<gene>
    <name evidence="6" type="ORF">AFUS01_LOCUS48</name>
</gene>
<comment type="subcellular location">
    <subcellularLocation>
        <location evidence="1">Cell projection</location>
        <location evidence="1">Cilium</location>
        <location evidence="1">Flagellum</location>
    </subcellularLocation>
</comment>
<evidence type="ECO:0000256" key="1">
    <source>
        <dbReference type="ARBA" id="ARBA00004230"/>
    </source>
</evidence>
<dbReference type="AlphaFoldDB" id="A0A8J2IZW9"/>
<protein>
    <recommendedName>
        <fullName evidence="8">Ropporin-1-like protein</fullName>
    </recommendedName>
</protein>
<dbReference type="GO" id="GO:0031514">
    <property type="term" value="C:motile cilium"/>
    <property type="evidence" value="ECO:0007669"/>
    <property type="project" value="UniProtKB-SubCell"/>
</dbReference>
<dbReference type="FunFam" id="1.20.890.10:FF:000004">
    <property type="entry name" value="ropporin-1-like protein isoform X2"/>
    <property type="match status" value="1"/>
</dbReference>
<evidence type="ECO:0000256" key="3">
    <source>
        <dbReference type="ARBA" id="ARBA00023069"/>
    </source>
</evidence>
<keyword evidence="4" id="KW-0966">Cell projection</keyword>
<dbReference type="PANTHER" id="PTHR14952:SF9">
    <property type="entry name" value="EF-HAND DOMAIN-CONTAINING PROTEIN"/>
    <property type="match status" value="1"/>
</dbReference>
<keyword evidence="2" id="KW-0282">Flagellum</keyword>
<dbReference type="PANTHER" id="PTHR14952">
    <property type="entry name" value="ROPPORIN-1-LIKE PROTEIN"/>
    <property type="match status" value="1"/>
</dbReference>
<evidence type="ECO:0000256" key="5">
    <source>
        <dbReference type="ARBA" id="ARBA00035651"/>
    </source>
</evidence>
<name>A0A8J2IZW9_9HEXA</name>
<evidence type="ECO:0000313" key="6">
    <source>
        <dbReference type="EMBL" id="CAG7629480.1"/>
    </source>
</evidence>
<evidence type="ECO:0008006" key="8">
    <source>
        <dbReference type="Google" id="ProtNLM"/>
    </source>
</evidence>
<proteinExistence type="inferred from homology"/>
<accession>A0A8J2IZW9</accession>
<evidence type="ECO:0000313" key="7">
    <source>
        <dbReference type="Proteomes" id="UP000708208"/>
    </source>
</evidence>
<dbReference type="InterPro" id="IPR047844">
    <property type="entry name" value="ROP_DD"/>
</dbReference>
<evidence type="ECO:0000256" key="4">
    <source>
        <dbReference type="ARBA" id="ARBA00023273"/>
    </source>
</evidence>
<evidence type="ECO:0000256" key="2">
    <source>
        <dbReference type="ARBA" id="ARBA00022846"/>
    </source>
</evidence>
<comment type="similarity">
    <text evidence="5">Belongs to the ropporin family.</text>
</comment>
<comment type="caution">
    <text evidence="6">The sequence shown here is derived from an EMBL/GenBank/DDBJ whole genome shotgun (WGS) entry which is preliminary data.</text>
</comment>
<dbReference type="Proteomes" id="UP000708208">
    <property type="component" value="Unassembled WGS sequence"/>
</dbReference>
<dbReference type="EMBL" id="CAJVCH010000002">
    <property type="protein sequence ID" value="CAG7629480.1"/>
    <property type="molecule type" value="Genomic_DNA"/>
</dbReference>